<dbReference type="EMBL" id="BLLA01000001">
    <property type="protein sequence ID" value="GFG94275.1"/>
    <property type="molecule type" value="Genomic_DNA"/>
</dbReference>
<name>A0A7I9Z083_9MYCO</name>
<accession>A0A7I9Z083</accession>
<gene>
    <name evidence="2" type="ORF">MTIM_01540</name>
</gene>
<keyword evidence="3" id="KW-1185">Reference proteome</keyword>
<dbReference type="AlphaFoldDB" id="A0A7I9Z083"/>
<sequence>MGTRLVASGTDKTSPQQGANTVPRYTFGASSQALDPWGIRRRVGAKSVVEADGYRIDSGYVTFLRGDKPFLSVPFEKAPVVAELDDNNDLPITFVE</sequence>
<comment type="caution">
    <text evidence="2">The sequence shown here is derived from an EMBL/GenBank/DDBJ whole genome shotgun (WGS) entry which is preliminary data.</text>
</comment>
<protein>
    <submittedName>
        <fullName evidence="2">Uncharacterized protein</fullName>
    </submittedName>
</protein>
<reference evidence="2 3" key="1">
    <citation type="journal article" date="2019" name="Emerg. Microbes Infect.">
        <title>Comprehensive subspecies identification of 175 nontuberculous mycobacteria species based on 7547 genomic profiles.</title>
        <authorList>
            <person name="Matsumoto Y."/>
            <person name="Kinjo T."/>
            <person name="Motooka D."/>
            <person name="Nabeya D."/>
            <person name="Jung N."/>
            <person name="Uechi K."/>
            <person name="Horii T."/>
            <person name="Iida T."/>
            <person name="Fujita J."/>
            <person name="Nakamura S."/>
        </authorList>
    </citation>
    <scope>NUCLEOTIDE SEQUENCE [LARGE SCALE GENOMIC DNA]</scope>
    <source>
        <strain evidence="2 3">JCM 30726</strain>
    </source>
</reference>
<organism evidence="2 3">
    <name type="scientific">Mycobacterium timonense</name>
    <dbReference type="NCBI Taxonomy" id="701043"/>
    <lineage>
        <taxon>Bacteria</taxon>
        <taxon>Bacillati</taxon>
        <taxon>Actinomycetota</taxon>
        <taxon>Actinomycetes</taxon>
        <taxon>Mycobacteriales</taxon>
        <taxon>Mycobacteriaceae</taxon>
        <taxon>Mycobacterium</taxon>
        <taxon>Mycobacterium avium complex (MAC)</taxon>
    </lineage>
</organism>
<proteinExistence type="predicted"/>
<feature type="compositionally biased region" description="Polar residues" evidence="1">
    <location>
        <begin position="10"/>
        <end position="20"/>
    </location>
</feature>
<dbReference type="Proteomes" id="UP000465301">
    <property type="component" value="Unassembled WGS sequence"/>
</dbReference>
<evidence type="ECO:0000256" key="1">
    <source>
        <dbReference type="SAM" id="MobiDB-lite"/>
    </source>
</evidence>
<evidence type="ECO:0000313" key="2">
    <source>
        <dbReference type="EMBL" id="GFG94275.1"/>
    </source>
</evidence>
<feature type="region of interest" description="Disordered" evidence="1">
    <location>
        <begin position="1"/>
        <end position="23"/>
    </location>
</feature>
<evidence type="ECO:0000313" key="3">
    <source>
        <dbReference type="Proteomes" id="UP000465301"/>
    </source>
</evidence>